<gene>
    <name evidence="5" type="ORF">EDC28_107271</name>
</gene>
<accession>A0A3N1P9H6</accession>
<organism evidence="5 6">
    <name type="scientific">Gallaecimonas pentaromativorans</name>
    <dbReference type="NCBI Taxonomy" id="584787"/>
    <lineage>
        <taxon>Bacteria</taxon>
        <taxon>Pseudomonadati</taxon>
        <taxon>Pseudomonadota</taxon>
        <taxon>Gammaproteobacteria</taxon>
        <taxon>Enterobacterales</taxon>
        <taxon>Gallaecimonadaceae</taxon>
        <taxon>Gallaecimonas</taxon>
    </lineage>
</organism>
<evidence type="ECO:0000256" key="2">
    <source>
        <dbReference type="ARBA" id="ARBA00022989"/>
    </source>
</evidence>
<protein>
    <submittedName>
        <fullName evidence="5">CP family cyanate transporter-like MFS transporter</fullName>
    </submittedName>
</protein>
<evidence type="ECO:0000256" key="4">
    <source>
        <dbReference type="SAM" id="Phobius"/>
    </source>
</evidence>
<name>A0A3N1P9H6_9GAMM</name>
<feature type="transmembrane region" description="Helical" evidence="4">
    <location>
        <begin position="74"/>
        <end position="92"/>
    </location>
</feature>
<evidence type="ECO:0000313" key="6">
    <source>
        <dbReference type="Proteomes" id="UP000268033"/>
    </source>
</evidence>
<feature type="transmembrane region" description="Helical" evidence="4">
    <location>
        <begin position="45"/>
        <end position="67"/>
    </location>
</feature>
<dbReference type="InterPro" id="IPR036259">
    <property type="entry name" value="MFS_trans_sf"/>
</dbReference>
<dbReference type="PANTHER" id="PTHR23523">
    <property type="match status" value="1"/>
</dbReference>
<dbReference type="Pfam" id="PF07690">
    <property type="entry name" value="MFS_1"/>
    <property type="match status" value="1"/>
</dbReference>
<dbReference type="InterPro" id="IPR011701">
    <property type="entry name" value="MFS"/>
</dbReference>
<dbReference type="GO" id="GO:0022857">
    <property type="term" value="F:transmembrane transporter activity"/>
    <property type="evidence" value="ECO:0007669"/>
    <property type="project" value="InterPro"/>
</dbReference>
<keyword evidence="1 4" id="KW-0812">Transmembrane</keyword>
<dbReference type="Proteomes" id="UP000268033">
    <property type="component" value="Unassembled WGS sequence"/>
</dbReference>
<feature type="transmembrane region" description="Helical" evidence="4">
    <location>
        <begin position="235"/>
        <end position="254"/>
    </location>
</feature>
<evidence type="ECO:0000256" key="3">
    <source>
        <dbReference type="ARBA" id="ARBA00023136"/>
    </source>
</evidence>
<feature type="transmembrane region" description="Helical" evidence="4">
    <location>
        <begin position="353"/>
        <end position="375"/>
    </location>
</feature>
<keyword evidence="3 4" id="KW-0472">Membrane</keyword>
<feature type="transmembrane region" description="Helical" evidence="4">
    <location>
        <begin position="325"/>
        <end position="347"/>
    </location>
</feature>
<dbReference type="STRING" id="584787.GCA_001247655_00842"/>
<comment type="caution">
    <text evidence="5">The sequence shown here is derived from an EMBL/GenBank/DDBJ whole genome shotgun (WGS) entry which is preliminary data.</text>
</comment>
<dbReference type="PANTHER" id="PTHR23523:SF2">
    <property type="entry name" value="2-NITROIMIDAZOLE TRANSPORTER"/>
    <property type="match status" value="1"/>
</dbReference>
<feature type="transmembrane region" description="Helical" evidence="4">
    <location>
        <begin position="160"/>
        <end position="180"/>
    </location>
</feature>
<dbReference type="SUPFAM" id="SSF103473">
    <property type="entry name" value="MFS general substrate transporter"/>
    <property type="match status" value="1"/>
</dbReference>
<sequence length="384" mass="39257">MTTSSVTPSPLFKLLALLLVALNLRPVLSSLGTVLPQLGLSATAAGWLSTLPVACLGLFAPLAPLLARRLGLGWAIRLALLAVLMGALLRGLGSAPALFAGMVLAGGGIGVAGVLLPGIVKRDYPGQAGLMTGCYTMALCLGAALAAGTTVPLAHRFGSAPLALAFWALPALVALLLWRYGDQRLASSSDRPKPLWHAPLAWQVTLFMGLQSSLAYTVFAWLPSMLASRGLSPEAAGWLTSVSILVQAPAALLAPSISHLGRDQRLPVLVAMLMTLAGLMLVLLAGPQWLWPAGVVLGIGQGASFGLALALIVLRSADAQVAARLSGMAQGLGYALAALGPLAVGAWQEAFGSWTAVAPLLAAIALFATGFGLMAGRNRHIAAA</sequence>
<feature type="transmembrane region" description="Helical" evidence="4">
    <location>
        <begin position="200"/>
        <end position="223"/>
    </location>
</feature>
<proteinExistence type="predicted"/>
<feature type="transmembrane region" description="Helical" evidence="4">
    <location>
        <begin position="266"/>
        <end position="285"/>
    </location>
</feature>
<dbReference type="Gene3D" id="1.20.1250.20">
    <property type="entry name" value="MFS general substrate transporter like domains"/>
    <property type="match status" value="2"/>
</dbReference>
<dbReference type="AlphaFoldDB" id="A0A3N1P9H6"/>
<evidence type="ECO:0000313" key="5">
    <source>
        <dbReference type="EMBL" id="ROQ24388.1"/>
    </source>
</evidence>
<feature type="transmembrane region" description="Helical" evidence="4">
    <location>
        <begin position="98"/>
        <end position="120"/>
    </location>
</feature>
<feature type="transmembrane region" description="Helical" evidence="4">
    <location>
        <begin position="132"/>
        <end position="154"/>
    </location>
</feature>
<dbReference type="RefSeq" id="WP_123422067.1">
    <property type="nucleotide sequence ID" value="NZ_RJUL01000007.1"/>
</dbReference>
<keyword evidence="6" id="KW-1185">Reference proteome</keyword>
<reference evidence="5 6" key="1">
    <citation type="submission" date="2018-11" db="EMBL/GenBank/DDBJ databases">
        <title>Genomic Encyclopedia of Type Strains, Phase IV (KMG-IV): sequencing the most valuable type-strain genomes for metagenomic binning, comparative biology and taxonomic classification.</title>
        <authorList>
            <person name="Goeker M."/>
        </authorList>
    </citation>
    <scope>NUCLEOTIDE SEQUENCE [LARGE SCALE GENOMIC DNA]</scope>
    <source>
        <strain evidence="5 6">DSM 21945</strain>
    </source>
</reference>
<keyword evidence="2 4" id="KW-1133">Transmembrane helix</keyword>
<feature type="transmembrane region" description="Helical" evidence="4">
    <location>
        <begin position="291"/>
        <end position="313"/>
    </location>
</feature>
<dbReference type="EMBL" id="RJUL01000007">
    <property type="protein sequence ID" value="ROQ24388.1"/>
    <property type="molecule type" value="Genomic_DNA"/>
</dbReference>
<dbReference type="InterPro" id="IPR052524">
    <property type="entry name" value="MFS_Cyanate_Porter"/>
</dbReference>
<evidence type="ECO:0000256" key="1">
    <source>
        <dbReference type="ARBA" id="ARBA00022692"/>
    </source>
</evidence>